<dbReference type="PANTHER" id="PTHR42678">
    <property type="entry name" value="AMIDASE"/>
    <property type="match status" value="1"/>
</dbReference>
<reference evidence="2" key="1">
    <citation type="journal article" date="2023" name="Mol. Phylogenet. Evol.">
        <title>Genome-scale phylogeny and comparative genomics of the fungal order Sordariales.</title>
        <authorList>
            <person name="Hensen N."/>
            <person name="Bonometti L."/>
            <person name="Westerberg I."/>
            <person name="Brannstrom I.O."/>
            <person name="Guillou S."/>
            <person name="Cros-Aarteil S."/>
            <person name="Calhoun S."/>
            <person name="Haridas S."/>
            <person name="Kuo A."/>
            <person name="Mondo S."/>
            <person name="Pangilinan J."/>
            <person name="Riley R."/>
            <person name="LaButti K."/>
            <person name="Andreopoulos B."/>
            <person name="Lipzen A."/>
            <person name="Chen C."/>
            <person name="Yan M."/>
            <person name="Daum C."/>
            <person name="Ng V."/>
            <person name="Clum A."/>
            <person name="Steindorff A."/>
            <person name="Ohm R.A."/>
            <person name="Martin F."/>
            <person name="Silar P."/>
            <person name="Natvig D.O."/>
            <person name="Lalanne C."/>
            <person name="Gautier V."/>
            <person name="Ament-Velasquez S.L."/>
            <person name="Kruys A."/>
            <person name="Hutchinson M.I."/>
            <person name="Powell A.J."/>
            <person name="Barry K."/>
            <person name="Miller A.N."/>
            <person name="Grigoriev I.V."/>
            <person name="Debuchy R."/>
            <person name="Gladieux P."/>
            <person name="Hiltunen Thoren M."/>
            <person name="Johannesson H."/>
        </authorList>
    </citation>
    <scope>NUCLEOTIDE SEQUENCE</scope>
    <source>
        <strain evidence="2">CBS 118394</strain>
    </source>
</reference>
<dbReference type="Proteomes" id="UP001283341">
    <property type="component" value="Unassembled WGS sequence"/>
</dbReference>
<dbReference type="Pfam" id="PF01425">
    <property type="entry name" value="Amidase"/>
    <property type="match status" value="1"/>
</dbReference>
<evidence type="ECO:0000259" key="1">
    <source>
        <dbReference type="Pfam" id="PF01425"/>
    </source>
</evidence>
<protein>
    <submittedName>
        <fullName evidence="2">Amidase signature domain-containing protein</fullName>
    </submittedName>
</protein>
<accession>A0AAE0IPG5</accession>
<comment type="caution">
    <text evidence="2">The sequence shown here is derived from an EMBL/GenBank/DDBJ whole genome shotgun (WGS) entry which is preliminary data.</text>
</comment>
<dbReference type="InterPro" id="IPR036928">
    <property type="entry name" value="AS_sf"/>
</dbReference>
<reference evidence="2" key="2">
    <citation type="submission" date="2023-06" db="EMBL/GenBank/DDBJ databases">
        <authorList>
            <consortium name="Lawrence Berkeley National Laboratory"/>
            <person name="Haridas S."/>
            <person name="Hensen N."/>
            <person name="Bonometti L."/>
            <person name="Westerberg I."/>
            <person name="Brannstrom I.O."/>
            <person name="Guillou S."/>
            <person name="Cros-Aarteil S."/>
            <person name="Calhoun S."/>
            <person name="Kuo A."/>
            <person name="Mondo S."/>
            <person name="Pangilinan J."/>
            <person name="Riley R."/>
            <person name="Labutti K."/>
            <person name="Andreopoulos B."/>
            <person name="Lipzen A."/>
            <person name="Chen C."/>
            <person name="Yanf M."/>
            <person name="Daum C."/>
            <person name="Ng V."/>
            <person name="Clum A."/>
            <person name="Steindorff A."/>
            <person name="Ohm R."/>
            <person name="Martin F."/>
            <person name="Silar P."/>
            <person name="Natvig D."/>
            <person name="Lalanne C."/>
            <person name="Gautier V."/>
            <person name="Ament-Velasquez S.L."/>
            <person name="Kruys A."/>
            <person name="Hutchinson M.I."/>
            <person name="Powell A.J."/>
            <person name="Barry K."/>
            <person name="Miller A.N."/>
            <person name="Grigoriev I.V."/>
            <person name="Debuchy R."/>
            <person name="Gladieux P."/>
            <person name="Thoren M.H."/>
            <person name="Johannesson H."/>
        </authorList>
    </citation>
    <scope>NUCLEOTIDE SEQUENCE</scope>
    <source>
        <strain evidence="2">CBS 118394</strain>
    </source>
</reference>
<evidence type="ECO:0000313" key="3">
    <source>
        <dbReference type="Proteomes" id="UP001283341"/>
    </source>
</evidence>
<gene>
    <name evidence="2" type="ORF">B0H66DRAFT_609180</name>
</gene>
<evidence type="ECO:0000313" key="2">
    <source>
        <dbReference type="EMBL" id="KAK3328720.1"/>
    </source>
</evidence>
<organism evidence="2 3">
    <name type="scientific">Apodospora peruviana</name>
    <dbReference type="NCBI Taxonomy" id="516989"/>
    <lineage>
        <taxon>Eukaryota</taxon>
        <taxon>Fungi</taxon>
        <taxon>Dikarya</taxon>
        <taxon>Ascomycota</taxon>
        <taxon>Pezizomycotina</taxon>
        <taxon>Sordariomycetes</taxon>
        <taxon>Sordariomycetidae</taxon>
        <taxon>Sordariales</taxon>
        <taxon>Lasiosphaeriaceae</taxon>
        <taxon>Apodospora</taxon>
    </lineage>
</organism>
<sequence length="528" mass="56200">MAPQPRKGQIGGSRAHSALAFIVCRRSRRKRSNDLIDTQGVLELPSLLHATLTDLSTAVSDRQVSSTALTTAYLTRIAEVNNYFRAVIETNPDALSIAGALDEEQRTRGRRSPLHGIPVLLKDTIFTGDKMEATAGSTVLLGARPAHEARLVTRLRDGGALILSKANKSEWGTFRATAGASAWSARGGLSMGAYCKDMRPSGSSSGSTVAIALGLTAACIGGETDGSIIWPASRAGIVGIKPTLGLVSTDGDSRSRRNDDTYASACSGGTDLTGLRIGLPSSSLLQNNDAPLLHAFEDPLGLLHSHGGATIIRDANFACQGEYNQQDKLSKGAQRALRAGCFQNDIKHHLDNLAVNPHSIKDIDDIIRLTETDRREEYPRRGIDLFELASSVDTAGPEFHAALKQNARFAGEGSIPGTLRTHRLDLIAAPAMFGATGSLACRSGLPVVTVPLGKHPKGSTPTTRWNSGGPDKVVDIAPGVPFGIIFTGGARTERTLLRVAYAFEQMTRVREMLVVYNPPKIDLSDVLA</sequence>
<keyword evidence="3" id="KW-1185">Reference proteome</keyword>
<name>A0AAE0IPG5_9PEZI</name>
<dbReference type="PANTHER" id="PTHR42678:SF34">
    <property type="entry name" value="OS04G0183300 PROTEIN"/>
    <property type="match status" value="1"/>
</dbReference>
<proteinExistence type="predicted"/>
<feature type="domain" description="Amidase" evidence="1">
    <location>
        <begin position="69"/>
        <end position="251"/>
    </location>
</feature>
<dbReference type="InterPro" id="IPR023631">
    <property type="entry name" value="Amidase_dom"/>
</dbReference>
<dbReference type="EMBL" id="JAUEDM010000001">
    <property type="protein sequence ID" value="KAK3328720.1"/>
    <property type="molecule type" value="Genomic_DNA"/>
</dbReference>
<dbReference type="SUPFAM" id="SSF75304">
    <property type="entry name" value="Amidase signature (AS) enzymes"/>
    <property type="match status" value="1"/>
</dbReference>
<dbReference type="AlphaFoldDB" id="A0AAE0IPG5"/>
<dbReference type="Gene3D" id="3.90.1300.10">
    <property type="entry name" value="Amidase signature (AS) domain"/>
    <property type="match status" value="2"/>
</dbReference>